<reference evidence="3 4" key="1">
    <citation type="submission" date="2019-09" db="EMBL/GenBank/DDBJ databases">
        <authorList>
            <person name="Feng G."/>
        </authorList>
    </citation>
    <scope>NUCLEOTIDE SEQUENCE [LARGE SCALE GENOMIC DNA]</scope>
    <source>
        <strain evidence="2 3">KACC 19283</strain>
        <strain evidence="1 4">KACC 19284</strain>
    </source>
</reference>
<dbReference type="Proteomes" id="UP000325933">
    <property type="component" value="Unassembled WGS sequence"/>
</dbReference>
<comment type="caution">
    <text evidence="2">The sequence shown here is derived from an EMBL/GenBank/DDBJ whole genome shotgun (WGS) entry which is preliminary data.</text>
</comment>
<sequence>MNSWDLVGMVETTTQEQCRDLGNLLLELADQPRDAKWKAFISMTRSQMETPEQRTIASAIEAGNRRVEAASDALRADGMDHRTLIEAELARRGDGRTFEHFRNSIGAISSNVA</sequence>
<accession>A0A5J5I8Z6</accession>
<name>A0A5J5I8Z6_9SPHN</name>
<evidence type="ECO:0000313" key="4">
    <source>
        <dbReference type="Proteomes" id="UP000326364"/>
    </source>
</evidence>
<dbReference type="AlphaFoldDB" id="A0A5J5I8Z6"/>
<dbReference type="EMBL" id="VYQB01000003">
    <property type="protein sequence ID" value="KAA9019837.1"/>
    <property type="molecule type" value="Genomic_DNA"/>
</dbReference>
<evidence type="ECO:0000313" key="2">
    <source>
        <dbReference type="EMBL" id="KAA9032295.1"/>
    </source>
</evidence>
<evidence type="ECO:0000313" key="1">
    <source>
        <dbReference type="EMBL" id="KAA9019837.1"/>
    </source>
</evidence>
<proteinExistence type="predicted"/>
<protein>
    <submittedName>
        <fullName evidence="2">Uncharacterized protein</fullName>
    </submittedName>
</protein>
<dbReference type="EMBL" id="VYQA01000003">
    <property type="protein sequence ID" value="KAA9032295.1"/>
    <property type="molecule type" value="Genomic_DNA"/>
</dbReference>
<evidence type="ECO:0000313" key="3">
    <source>
        <dbReference type="Proteomes" id="UP000325933"/>
    </source>
</evidence>
<gene>
    <name evidence="2" type="ORF">F4U95_06270</name>
    <name evidence="1" type="ORF">F4U96_06270</name>
</gene>
<keyword evidence="4" id="KW-1185">Reference proteome</keyword>
<organism evidence="2 3">
    <name type="scientific">Sphingobium limneticum</name>
    <dbReference type="NCBI Taxonomy" id="1007511"/>
    <lineage>
        <taxon>Bacteria</taxon>
        <taxon>Pseudomonadati</taxon>
        <taxon>Pseudomonadota</taxon>
        <taxon>Alphaproteobacteria</taxon>
        <taxon>Sphingomonadales</taxon>
        <taxon>Sphingomonadaceae</taxon>
        <taxon>Sphingobium</taxon>
    </lineage>
</organism>
<dbReference type="Proteomes" id="UP000326364">
    <property type="component" value="Unassembled WGS sequence"/>
</dbReference>
<dbReference type="RefSeq" id="WP_150424991.1">
    <property type="nucleotide sequence ID" value="NZ_VYQA01000003.1"/>
</dbReference>